<keyword evidence="2" id="KW-1185">Reference proteome</keyword>
<evidence type="ECO:0000313" key="1">
    <source>
        <dbReference type="EMBL" id="MBJ6370705.1"/>
    </source>
</evidence>
<name>A0A8J7J053_9RHOB</name>
<reference evidence="1" key="1">
    <citation type="submission" date="2020-12" db="EMBL/GenBank/DDBJ databases">
        <title>Sedimentitalea sp. nov., isolated from sand in Incheon.</title>
        <authorList>
            <person name="Kim W."/>
        </authorList>
    </citation>
    <scope>NUCLEOTIDE SEQUENCE</scope>
    <source>
        <strain evidence="1">CAU 1593</strain>
    </source>
</reference>
<evidence type="ECO:0000313" key="2">
    <source>
        <dbReference type="Proteomes" id="UP000619079"/>
    </source>
</evidence>
<dbReference type="Proteomes" id="UP000619079">
    <property type="component" value="Unassembled WGS sequence"/>
</dbReference>
<dbReference type="AlphaFoldDB" id="A0A8J7J053"/>
<dbReference type="Pfam" id="PF11927">
    <property type="entry name" value="HODM_asu-like"/>
    <property type="match status" value="1"/>
</dbReference>
<sequence length="248" mass="28033">MREILQQELPYDVAAARPLPGIRPLDMADWLLRDEAFAAQMAERERLLAARREEVLALDPAARTAALELLDLVVAQAFPGAGDHVTRPDGVTVALDRTDPMDTLGRLAQEDFCILQKQGDEHVLTGAVLCFPASWTLREKFMRPLTTIHDPVDSYDQGMARRVQRLFDGVRVGQPLWRFNALWYVDPTLHQPRSVSDPRPRQTSGAAEFLRSERQTILRLPRSSAVVFAIHTFVVSRRDYEAHGQMPD</sequence>
<comment type="caution">
    <text evidence="1">The sequence shown here is derived from an EMBL/GenBank/DDBJ whole genome shotgun (WGS) entry which is preliminary data.</text>
</comment>
<dbReference type="InterPro" id="IPR021848">
    <property type="entry name" value="HODM_asu-like"/>
</dbReference>
<accession>A0A8J7J053</accession>
<proteinExistence type="predicted"/>
<organism evidence="1 2">
    <name type="scientific">Sedimentitalea arenosa</name>
    <dbReference type="NCBI Taxonomy" id="2798803"/>
    <lineage>
        <taxon>Bacteria</taxon>
        <taxon>Pseudomonadati</taxon>
        <taxon>Pseudomonadota</taxon>
        <taxon>Alphaproteobacteria</taxon>
        <taxon>Rhodobacterales</taxon>
        <taxon>Paracoccaceae</taxon>
        <taxon>Sedimentitalea</taxon>
    </lineage>
</organism>
<gene>
    <name evidence="1" type="ORF">JF290_04130</name>
</gene>
<dbReference type="RefSeq" id="WP_199023478.1">
    <property type="nucleotide sequence ID" value="NZ_JAELVR010000002.1"/>
</dbReference>
<protein>
    <submittedName>
        <fullName evidence="1">DUF3445 domain-containing protein</fullName>
    </submittedName>
</protein>
<dbReference type="EMBL" id="JAELVR010000002">
    <property type="protein sequence ID" value="MBJ6370705.1"/>
    <property type="molecule type" value="Genomic_DNA"/>
</dbReference>